<dbReference type="InterPro" id="IPR035906">
    <property type="entry name" value="MetI-like_sf"/>
</dbReference>
<keyword evidence="3" id="KW-1003">Cell membrane</keyword>
<feature type="transmembrane region" description="Helical" evidence="7">
    <location>
        <begin position="123"/>
        <end position="147"/>
    </location>
</feature>
<comment type="similarity">
    <text evidence="7">Belongs to the binding-protein-dependent transport system permease family.</text>
</comment>
<dbReference type="AlphaFoldDB" id="A0A7W0DJR2"/>
<evidence type="ECO:0000256" key="2">
    <source>
        <dbReference type="ARBA" id="ARBA00022448"/>
    </source>
</evidence>
<evidence type="ECO:0000256" key="7">
    <source>
        <dbReference type="RuleBase" id="RU363032"/>
    </source>
</evidence>
<dbReference type="EMBL" id="JACEHE010000003">
    <property type="protein sequence ID" value="MBA2945639.1"/>
    <property type="molecule type" value="Genomic_DNA"/>
</dbReference>
<evidence type="ECO:0000313" key="9">
    <source>
        <dbReference type="EMBL" id="MBA2945639.1"/>
    </source>
</evidence>
<dbReference type="InterPro" id="IPR000515">
    <property type="entry name" value="MetI-like"/>
</dbReference>
<evidence type="ECO:0000313" key="10">
    <source>
        <dbReference type="Proteomes" id="UP000545761"/>
    </source>
</evidence>
<keyword evidence="4 7" id="KW-0812">Transmembrane</keyword>
<feature type="transmembrane region" description="Helical" evidence="7">
    <location>
        <begin position="21"/>
        <end position="46"/>
    </location>
</feature>
<accession>A0A7W0DJR2</accession>
<evidence type="ECO:0000256" key="1">
    <source>
        <dbReference type="ARBA" id="ARBA00004651"/>
    </source>
</evidence>
<dbReference type="GO" id="GO:0005886">
    <property type="term" value="C:plasma membrane"/>
    <property type="evidence" value="ECO:0007669"/>
    <property type="project" value="UniProtKB-SubCell"/>
</dbReference>
<dbReference type="SUPFAM" id="SSF161098">
    <property type="entry name" value="MetI-like"/>
    <property type="match status" value="1"/>
</dbReference>
<dbReference type="RefSeq" id="WP_181656570.1">
    <property type="nucleotide sequence ID" value="NZ_JACEHE010000003.1"/>
</dbReference>
<dbReference type="PANTHER" id="PTHR43744">
    <property type="entry name" value="ABC TRANSPORTER PERMEASE PROTEIN MG189-RELATED-RELATED"/>
    <property type="match status" value="1"/>
</dbReference>
<comment type="subcellular location">
    <subcellularLocation>
        <location evidence="1 7">Cell membrane</location>
        <topology evidence="1 7">Multi-pass membrane protein</topology>
    </subcellularLocation>
</comment>
<keyword evidence="6 7" id="KW-0472">Membrane</keyword>
<dbReference type="PROSITE" id="PS50928">
    <property type="entry name" value="ABC_TM1"/>
    <property type="match status" value="1"/>
</dbReference>
<dbReference type="GO" id="GO:0055085">
    <property type="term" value="P:transmembrane transport"/>
    <property type="evidence" value="ECO:0007669"/>
    <property type="project" value="InterPro"/>
</dbReference>
<dbReference type="Gene3D" id="1.10.3720.10">
    <property type="entry name" value="MetI-like"/>
    <property type="match status" value="1"/>
</dbReference>
<keyword evidence="5 7" id="KW-1133">Transmembrane helix</keyword>
<dbReference type="CDD" id="cd06261">
    <property type="entry name" value="TM_PBP2"/>
    <property type="match status" value="1"/>
</dbReference>
<feature type="transmembrane region" description="Helical" evidence="7">
    <location>
        <begin position="203"/>
        <end position="228"/>
    </location>
</feature>
<proteinExistence type="inferred from homology"/>
<evidence type="ECO:0000256" key="5">
    <source>
        <dbReference type="ARBA" id="ARBA00022989"/>
    </source>
</evidence>
<evidence type="ECO:0000256" key="6">
    <source>
        <dbReference type="ARBA" id="ARBA00023136"/>
    </source>
</evidence>
<comment type="caution">
    <text evidence="9">The sequence shown here is derived from an EMBL/GenBank/DDBJ whole genome shotgun (WGS) entry which is preliminary data.</text>
</comment>
<reference evidence="9 10" key="1">
    <citation type="submission" date="2020-07" db="EMBL/GenBank/DDBJ databases">
        <title>Streptomyces isolated from Indian soil.</title>
        <authorList>
            <person name="Mandal S."/>
            <person name="Maiti P.K."/>
        </authorList>
    </citation>
    <scope>NUCLEOTIDE SEQUENCE [LARGE SCALE GENOMIC DNA]</scope>
    <source>
        <strain evidence="9 10">PSKA28</strain>
    </source>
</reference>
<sequence length="295" mass="32337">MSDDDRSRGVISPADRRRTSVRWFLGISHPVILTAIAIAGLGPILWTAKGALSPTQELLQDPLRLWPSVIQWSNLASAWEELRLGRFLFNTVVLVGGSWFCQLLVATLGAYALSVLRPRSGRIVYYAVLATLFIPGTTSLVALYLVVLDLPLTGGSIANTPWSVWLPAGAHAFNVLIMKQFFDGLPRELHEAAQVDGAGPWRLFWQIVLPMSGPIVAVVSLLAVMSAWKEFLWPMIVISDTDAQPLSVALPRLADSAEQNQVIAGMLITIIPPLLLFLVFQRHIVRGINFTGLKG</sequence>
<organism evidence="9 10">
    <name type="scientific">Streptomyces himalayensis subsp. himalayensis</name>
    <dbReference type="NCBI Taxonomy" id="2756131"/>
    <lineage>
        <taxon>Bacteria</taxon>
        <taxon>Bacillati</taxon>
        <taxon>Actinomycetota</taxon>
        <taxon>Actinomycetes</taxon>
        <taxon>Kitasatosporales</taxon>
        <taxon>Streptomycetaceae</taxon>
        <taxon>Streptomyces</taxon>
        <taxon>Streptomyces himalayensis</taxon>
    </lineage>
</organism>
<dbReference type="PANTHER" id="PTHR43744:SF12">
    <property type="entry name" value="ABC TRANSPORTER PERMEASE PROTEIN MG189-RELATED"/>
    <property type="match status" value="1"/>
</dbReference>
<protein>
    <submittedName>
        <fullName evidence="9">Carbohydrate ABC transporter permease</fullName>
    </submittedName>
</protein>
<feature type="domain" description="ABC transmembrane type-1" evidence="8">
    <location>
        <begin position="88"/>
        <end position="280"/>
    </location>
</feature>
<evidence type="ECO:0000256" key="4">
    <source>
        <dbReference type="ARBA" id="ARBA00022692"/>
    </source>
</evidence>
<feature type="transmembrane region" description="Helical" evidence="7">
    <location>
        <begin position="87"/>
        <end position="111"/>
    </location>
</feature>
<dbReference type="Proteomes" id="UP000545761">
    <property type="component" value="Unassembled WGS sequence"/>
</dbReference>
<feature type="transmembrane region" description="Helical" evidence="7">
    <location>
        <begin position="262"/>
        <end position="280"/>
    </location>
</feature>
<keyword evidence="2 7" id="KW-0813">Transport</keyword>
<evidence type="ECO:0000259" key="8">
    <source>
        <dbReference type="PROSITE" id="PS50928"/>
    </source>
</evidence>
<dbReference type="Pfam" id="PF00528">
    <property type="entry name" value="BPD_transp_1"/>
    <property type="match status" value="1"/>
</dbReference>
<feature type="transmembrane region" description="Helical" evidence="7">
    <location>
        <begin position="162"/>
        <end position="182"/>
    </location>
</feature>
<name>A0A7W0DJR2_9ACTN</name>
<evidence type="ECO:0000256" key="3">
    <source>
        <dbReference type="ARBA" id="ARBA00022475"/>
    </source>
</evidence>
<gene>
    <name evidence="9" type="ORF">H1D24_07365</name>
</gene>